<dbReference type="GO" id="GO:0003824">
    <property type="term" value="F:catalytic activity"/>
    <property type="evidence" value="ECO:0007669"/>
    <property type="project" value="UniProtKB-ARBA"/>
</dbReference>
<dbReference type="AlphaFoldDB" id="A0A1I1BTT8"/>
<dbReference type="RefSeq" id="WP_177242777.1">
    <property type="nucleotide sequence ID" value="NZ_FOKG01000017.1"/>
</dbReference>
<dbReference type="SUPFAM" id="SSF52096">
    <property type="entry name" value="ClpP/crotonase"/>
    <property type="match status" value="1"/>
</dbReference>
<dbReference type="Proteomes" id="UP000243799">
    <property type="component" value="Unassembled WGS sequence"/>
</dbReference>
<organism evidence="1 2">
    <name type="scientific">Amycolatopsis marina</name>
    <dbReference type="NCBI Taxonomy" id="490629"/>
    <lineage>
        <taxon>Bacteria</taxon>
        <taxon>Bacillati</taxon>
        <taxon>Actinomycetota</taxon>
        <taxon>Actinomycetes</taxon>
        <taxon>Pseudonocardiales</taxon>
        <taxon>Pseudonocardiaceae</taxon>
        <taxon>Amycolatopsis</taxon>
    </lineage>
</organism>
<name>A0A1I1BTT8_9PSEU</name>
<dbReference type="InterPro" id="IPR001753">
    <property type="entry name" value="Enoyl-CoA_hydra/iso"/>
</dbReference>
<protein>
    <submittedName>
        <fullName evidence="1">Enoyl-CoA hydratase/enoyl-CoA hydratase / 3-hydroxyacyl-CoA dehydrogenase</fullName>
    </submittedName>
</protein>
<dbReference type="EMBL" id="FOKG01000017">
    <property type="protein sequence ID" value="SFB53849.1"/>
    <property type="molecule type" value="Genomic_DNA"/>
</dbReference>
<reference evidence="2" key="1">
    <citation type="submission" date="2016-10" db="EMBL/GenBank/DDBJ databases">
        <authorList>
            <person name="Varghese N."/>
            <person name="Submissions S."/>
        </authorList>
    </citation>
    <scope>NUCLEOTIDE SEQUENCE [LARGE SCALE GENOMIC DNA]</scope>
    <source>
        <strain evidence="2">CGMCC 4.3568</strain>
    </source>
</reference>
<proteinExistence type="predicted"/>
<sequence length="112" mass="11991">MLDAALLQQHLGLGKAKELLLTGGLYGVAELDAHGFVNKIVAPDELENVTTDLARAVAGHSPVAMAAQKRLFETWQNVGLRAAIDASVGEFAEVFADPDARERINSYRSDDG</sequence>
<dbReference type="Gene3D" id="3.90.226.10">
    <property type="entry name" value="2-enoyl-CoA Hydratase, Chain A, domain 1"/>
    <property type="match status" value="1"/>
</dbReference>
<gene>
    <name evidence="1" type="ORF">SAMN05216266_117117</name>
</gene>
<keyword evidence="2" id="KW-1185">Reference proteome</keyword>
<evidence type="ECO:0000313" key="2">
    <source>
        <dbReference type="Proteomes" id="UP000243799"/>
    </source>
</evidence>
<evidence type="ECO:0000313" key="1">
    <source>
        <dbReference type="EMBL" id="SFB53849.1"/>
    </source>
</evidence>
<dbReference type="InterPro" id="IPR029045">
    <property type="entry name" value="ClpP/crotonase-like_dom_sf"/>
</dbReference>
<accession>A0A1I1BTT8</accession>
<dbReference type="STRING" id="490629.SAMN05216266_117117"/>
<dbReference type="Pfam" id="PF00378">
    <property type="entry name" value="ECH_1"/>
    <property type="match status" value="1"/>
</dbReference>